<keyword evidence="2" id="KW-0132">Cell division</keyword>
<evidence type="ECO:0000313" key="2">
    <source>
        <dbReference type="EMBL" id="HIU50025.1"/>
    </source>
</evidence>
<proteinExistence type="predicted"/>
<dbReference type="Proteomes" id="UP000824118">
    <property type="component" value="Unassembled WGS sequence"/>
</dbReference>
<evidence type="ECO:0000256" key="1">
    <source>
        <dbReference type="SAM" id="MobiDB-lite"/>
    </source>
</evidence>
<keyword evidence="2" id="KW-0131">Cell cycle</keyword>
<dbReference type="GO" id="GO:0051301">
    <property type="term" value="P:cell division"/>
    <property type="evidence" value="ECO:0007669"/>
    <property type="project" value="UniProtKB-KW"/>
</dbReference>
<reference evidence="2" key="1">
    <citation type="submission" date="2020-10" db="EMBL/GenBank/DDBJ databases">
        <authorList>
            <person name="Gilroy R."/>
        </authorList>
    </citation>
    <scope>NUCLEOTIDE SEQUENCE</scope>
    <source>
        <strain evidence="2">ChiGjej1B1-1684</strain>
    </source>
</reference>
<dbReference type="InterPro" id="IPR053712">
    <property type="entry name" value="Bac_CellDiv_Activator"/>
</dbReference>
<accession>A0A9D1LXX1</accession>
<gene>
    <name evidence="2" type="ORF">IAD22_03325</name>
</gene>
<sequence length="173" mass="19805">MDKKITVTLAGQIFTIINQEDLNYVEEIARQTDNKIKLVQRENEHFSITAAAVLSCMDFCDDINRAQKEIIARNKELFDEKEKNAVLTEQIKGLMGEIQSLKMQISQLESGKTEEVSTSESDHVENSSEKSESDEESHGSEVKENKRPGKKEYVPRNNRKRNKKKAEETDEQA</sequence>
<comment type="caution">
    <text evidence="2">The sequence shown here is derived from an EMBL/GenBank/DDBJ whole genome shotgun (WGS) entry which is preliminary data.</text>
</comment>
<reference evidence="2" key="2">
    <citation type="journal article" date="2021" name="PeerJ">
        <title>Extensive microbial diversity within the chicken gut microbiome revealed by metagenomics and culture.</title>
        <authorList>
            <person name="Gilroy R."/>
            <person name="Ravi A."/>
            <person name="Getino M."/>
            <person name="Pursley I."/>
            <person name="Horton D.L."/>
            <person name="Alikhan N.F."/>
            <person name="Baker D."/>
            <person name="Gharbi K."/>
            <person name="Hall N."/>
            <person name="Watson M."/>
            <person name="Adriaenssens E.M."/>
            <person name="Foster-Nyarko E."/>
            <person name="Jarju S."/>
            <person name="Secka A."/>
            <person name="Antonio M."/>
            <person name="Oren A."/>
            <person name="Chaudhuri R.R."/>
            <person name="La Ragione R."/>
            <person name="Hildebrand F."/>
            <person name="Pallen M.J."/>
        </authorList>
    </citation>
    <scope>NUCLEOTIDE SEQUENCE</scope>
    <source>
        <strain evidence="2">ChiGjej1B1-1684</strain>
    </source>
</reference>
<dbReference type="EMBL" id="DVNG01000044">
    <property type="protein sequence ID" value="HIU50025.1"/>
    <property type="molecule type" value="Genomic_DNA"/>
</dbReference>
<dbReference type="Gene3D" id="6.10.250.790">
    <property type="match status" value="1"/>
</dbReference>
<dbReference type="AlphaFoldDB" id="A0A9D1LXX1"/>
<organism evidence="2 3">
    <name type="scientific">Candidatus Limousia pullorum</name>
    <dbReference type="NCBI Taxonomy" id="2840860"/>
    <lineage>
        <taxon>Bacteria</taxon>
        <taxon>Bacillati</taxon>
        <taxon>Bacillota</taxon>
        <taxon>Clostridia</taxon>
        <taxon>Eubacteriales</taxon>
        <taxon>Oscillospiraceae</taxon>
        <taxon>Oscillospiraceae incertae sedis</taxon>
        <taxon>Candidatus Limousia</taxon>
    </lineage>
</organism>
<dbReference type="SUPFAM" id="SSF102829">
    <property type="entry name" value="Cell division protein ZapA-like"/>
    <property type="match status" value="1"/>
</dbReference>
<dbReference type="Pfam" id="PF05164">
    <property type="entry name" value="ZapA"/>
    <property type="match status" value="1"/>
</dbReference>
<dbReference type="InterPro" id="IPR036192">
    <property type="entry name" value="Cell_div_ZapA-like_sf"/>
</dbReference>
<name>A0A9D1LXX1_9FIRM</name>
<evidence type="ECO:0000313" key="3">
    <source>
        <dbReference type="Proteomes" id="UP000824118"/>
    </source>
</evidence>
<dbReference type="InterPro" id="IPR007838">
    <property type="entry name" value="Cell_div_ZapA-like"/>
</dbReference>
<feature type="compositionally biased region" description="Basic and acidic residues" evidence="1">
    <location>
        <begin position="111"/>
        <end position="154"/>
    </location>
</feature>
<feature type="region of interest" description="Disordered" evidence="1">
    <location>
        <begin position="109"/>
        <end position="173"/>
    </location>
</feature>
<protein>
    <submittedName>
        <fullName evidence="2">Cell division protein ZapA</fullName>
    </submittedName>
</protein>